<dbReference type="InterPro" id="IPR014710">
    <property type="entry name" value="RmlC-like_jellyroll"/>
</dbReference>
<dbReference type="SUPFAM" id="SSF51182">
    <property type="entry name" value="RmlC-like cupins"/>
    <property type="match status" value="1"/>
</dbReference>
<dbReference type="AlphaFoldDB" id="A0A2J6NMK0"/>
<dbReference type="GO" id="GO:0043565">
    <property type="term" value="F:sequence-specific DNA binding"/>
    <property type="evidence" value="ECO:0007669"/>
    <property type="project" value="InterPro"/>
</dbReference>
<comment type="caution">
    <text evidence="5">The sequence shown here is derived from an EMBL/GenBank/DDBJ whole genome shotgun (WGS) entry which is preliminary data.</text>
</comment>
<dbReference type="InterPro" id="IPR013096">
    <property type="entry name" value="Cupin_2"/>
</dbReference>
<keyword evidence="2" id="KW-0238">DNA-binding</keyword>
<evidence type="ECO:0000259" key="4">
    <source>
        <dbReference type="PROSITE" id="PS01124"/>
    </source>
</evidence>
<feature type="domain" description="HTH araC/xylS-type" evidence="4">
    <location>
        <begin position="168"/>
        <end position="266"/>
    </location>
</feature>
<protein>
    <submittedName>
        <fullName evidence="5">Cupin</fullName>
    </submittedName>
</protein>
<evidence type="ECO:0000313" key="6">
    <source>
        <dbReference type="Proteomes" id="UP000239920"/>
    </source>
</evidence>
<dbReference type="SUPFAM" id="SSF46689">
    <property type="entry name" value="Homeodomain-like"/>
    <property type="match status" value="1"/>
</dbReference>
<dbReference type="Pfam" id="PF12833">
    <property type="entry name" value="HTH_18"/>
    <property type="match status" value="1"/>
</dbReference>
<gene>
    <name evidence="5" type="ORF">CK797_05175</name>
</gene>
<dbReference type="OrthoDB" id="9799319at2"/>
<dbReference type="PROSITE" id="PS01124">
    <property type="entry name" value="HTH_ARAC_FAMILY_2"/>
    <property type="match status" value="1"/>
</dbReference>
<evidence type="ECO:0000256" key="2">
    <source>
        <dbReference type="ARBA" id="ARBA00023125"/>
    </source>
</evidence>
<dbReference type="InterPro" id="IPR018060">
    <property type="entry name" value="HTH_AraC"/>
</dbReference>
<dbReference type="Pfam" id="PF07883">
    <property type="entry name" value="Cupin_2"/>
    <property type="match status" value="1"/>
</dbReference>
<dbReference type="Gene3D" id="2.60.120.10">
    <property type="entry name" value="Jelly Rolls"/>
    <property type="match status" value="1"/>
</dbReference>
<proteinExistence type="predicted"/>
<dbReference type="PANTHER" id="PTHR43280">
    <property type="entry name" value="ARAC-FAMILY TRANSCRIPTIONAL REGULATOR"/>
    <property type="match status" value="1"/>
</dbReference>
<keyword evidence="1" id="KW-0805">Transcription regulation</keyword>
<dbReference type="SMART" id="SM00342">
    <property type="entry name" value="HTH_ARAC"/>
    <property type="match status" value="1"/>
</dbReference>
<evidence type="ECO:0000256" key="3">
    <source>
        <dbReference type="ARBA" id="ARBA00023163"/>
    </source>
</evidence>
<dbReference type="PANTHER" id="PTHR43280:SF2">
    <property type="entry name" value="HTH-TYPE TRANSCRIPTIONAL REGULATOR EXSA"/>
    <property type="match status" value="1"/>
</dbReference>
<reference evidence="5 6" key="1">
    <citation type="submission" date="2017-09" db="EMBL/GenBank/DDBJ databases">
        <title>Bacterial strain isolated from the female urinary microbiota.</title>
        <authorList>
            <person name="Thomas-White K."/>
            <person name="Kumar N."/>
            <person name="Forster S."/>
            <person name="Putonti C."/>
            <person name="Lawley T."/>
            <person name="Wolfe A.J."/>
        </authorList>
    </citation>
    <scope>NUCLEOTIDE SEQUENCE [LARGE SCALE GENOMIC DNA]</scope>
    <source>
        <strain evidence="5 6">UMB0683</strain>
    </source>
</reference>
<keyword evidence="3" id="KW-0804">Transcription</keyword>
<dbReference type="GO" id="GO:0003700">
    <property type="term" value="F:DNA-binding transcription factor activity"/>
    <property type="evidence" value="ECO:0007669"/>
    <property type="project" value="InterPro"/>
</dbReference>
<sequence length="269" mass="31248">MVQNHHENVVVNTNIGIRFWRSSTGTSGYVPFHWHSSIEIVCVFDGRLDFNIEGQLFILKSGQFIIVPSGAVHSVANTPNRAMVFQIPISTLERYLDYPEKVDFKNGQVDLPEYKTIVKLIKHFGEVDIAQTDGYKFDSEIILLKILKIIFTKFARQRSFVASNNQLKNVIIYINQNYQEQLTVNLLARRFGYNPSYLSRIFKEQTGISLLKYIYGVRINRFYQDILKTDRPIKKLMQENGLNNERTARKTFKEMFGILPSALRRQGNK</sequence>
<dbReference type="Proteomes" id="UP000239920">
    <property type="component" value="Unassembled WGS sequence"/>
</dbReference>
<dbReference type="InterPro" id="IPR009057">
    <property type="entry name" value="Homeodomain-like_sf"/>
</dbReference>
<organism evidence="5 6">
    <name type="scientific">Limosilactobacillus pontis</name>
    <dbReference type="NCBI Taxonomy" id="35787"/>
    <lineage>
        <taxon>Bacteria</taxon>
        <taxon>Bacillati</taxon>
        <taxon>Bacillota</taxon>
        <taxon>Bacilli</taxon>
        <taxon>Lactobacillales</taxon>
        <taxon>Lactobacillaceae</taxon>
        <taxon>Limosilactobacillus</taxon>
    </lineage>
</organism>
<name>A0A2J6NMK0_9LACO</name>
<dbReference type="EMBL" id="PNFV01000005">
    <property type="protein sequence ID" value="PMB82446.1"/>
    <property type="molecule type" value="Genomic_DNA"/>
</dbReference>
<evidence type="ECO:0000256" key="1">
    <source>
        <dbReference type="ARBA" id="ARBA00023015"/>
    </source>
</evidence>
<dbReference type="RefSeq" id="WP_104688695.1">
    <property type="nucleotide sequence ID" value="NZ_JBKTHY010000002.1"/>
</dbReference>
<evidence type="ECO:0000313" key="5">
    <source>
        <dbReference type="EMBL" id="PMB82446.1"/>
    </source>
</evidence>
<accession>A0A2J6NMK0</accession>
<dbReference type="InterPro" id="IPR011051">
    <property type="entry name" value="RmlC_Cupin_sf"/>
</dbReference>
<dbReference type="Gene3D" id="1.10.10.60">
    <property type="entry name" value="Homeodomain-like"/>
    <property type="match status" value="2"/>
</dbReference>